<organism evidence="2 3">
    <name type="scientific">Sphaerobolus stellatus (strain SS14)</name>
    <dbReference type="NCBI Taxonomy" id="990650"/>
    <lineage>
        <taxon>Eukaryota</taxon>
        <taxon>Fungi</taxon>
        <taxon>Dikarya</taxon>
        <taxon>Basidiomycota</taxon>
        <taxon>Agaricomycotina</taxon>
        <taxon>Agaricomycetes</taxon>
        <taxon>Phallomycetidae</taxon>
        <taxon>Geastrales</taxon>
        <taxon>Sphaerobolaceae</taxon>
        <taxon>Sphaerobolus</taxon>
    </lineage>
</organism>
<dbReference type="PANTHER" id="PTHR46177">
    <property type="entry name" value="INTEGRASE CATALYTIC DOMAIN-CONTAINING PROTEIN"/>
    <property type="match status" value="1"/>
</dbReference>
<proteinExistence type="predicted"/>
<gene>
    <name evidence="2" type="ORF">M422DRAFT_183028</name>
</gene>
<feature type="non-terminal residue" evidence="2">
    <location>
        <position position="331"/>
    </location>
</feature>
<name>A0A0C9V858_SPHS4</name>
<dbReference type="HOGENOM" id="CLU_038374_2_1_1"/>
<dbReference type="EMBL" id="KN837210">
    <property type="protein sequence ID" value="KIJ33625.1"/>
    <property type="molecule type" value="Genomic_DNA"/>
</dbReference>
<evidence type="ECO:0000313" key="2">
    <source>
        <dbReference type="EMBL" id="KIJ33625.1"/>
    </source>
</evidence>
<protein>
    <recommendedName>
        <fullName evidence="1">Integrase core domain-containing protein</fullName>
    </recommendedName>
</protein>
<evidence type="ECO:0000259" key="1">
    <source>
        <dbReference type="Pfam" id="PF24764"/>
    </source>
</evidence>
<dbReference type="InterPro" id="IPR058913">
    <property type="entry name" value="Integrase_dom_put"/>
</dbReference>
<dbReference type="Pfam" id="PF24764">
    <property type="entry name" value="rva_4"/>
    <property type="match status" value="1"/>
</dbReference>
<accession>A0A0C9V858</accession>
<dbReference type="OrthoDB" id="5946233at2759"/>
<reference evidence="2 3" key="1">
    <citation type="submission" date="2014-06" db="EMBL/GenBank/DDBJ databases">
        <title>Evolutionary Origins and Diversification of the Mycorrhizal Mutualists.</title>
        <authorList>
            <consortium name="DOE Joint Genome Institute"/>
            <consortium name="Mycorrhizal Genomics Consortium"/>
            <person name="Kohler A."/>
            <person name="Kuo A."/>
            <person name="Nagy L.G."/>
            <person name="Floudas D."/>
            <person name="Copeland A."/>
            <person name="Barry K.W."/>
            <person name="Cichocki N."/>
            <person name="Veneault-Fourrey C."/>
            <person name="LaButti K."/>
            <person name="Lindquist E.A."/>
            <person name="Lipzen A."/>
            <person name="Lundell T."/>
            <person name="Morin E."/>
            <person name="Murat C."/>
            <person name="Riley R."/>
            <person name="Ohm R."/>
            <person name="Sun H."/>
            <person name="Tunlid A."/>
            <person name="Henrissat B."/>
            <person name="Grigoriev I.V."/>
            <person name="Hibbett D.S."/>
            <person name="Martin F."/>
        </authorList>
    </citation>
    <scope>NUCLEOTIDE SEQUENCE [LARGE SCALE GENOMIC DNA]</scope>
    <source>
        <strain evidence="2 3">SS14</strain>
    </source>
</reference>
<dbReference type="PANTHER" id="PTHR46177:SF1">
    <property type="entry name" value="INTEGRASE CATALYTIC DOMAIN-CONTAINING PROTEIN"/>
    <property type="match status" value="1"/>
</dbReference>
<evidence type="ECO:0000313" key="3">
    <source>
        <dbReference type="Proteomes" id="UP000054279"/>
    </source>
</evidence>
<dbReference type="AlphaFoldDB" id="A0A0C9V858"/>
<dbReference type="Proteomes" id="UP000054279">
    <property type="component" value="Unassembled WGS sequence"/>
</dbReference>
<sequence>MILTSKFTIGRRRREWGLHSSRAVKKLLAQAPDILSDAIQHTRLKFPTMGSHEMKHELRHTFGLDVPRSLILAWFNEHEYDLLQERKFKRFRRKAYVAAGVNHIITVDQHEKWMKYGIFLHVGTEVFSGRILWLKVWWTVKNPRLIVKYFLDACREIGGCPLITQSDPGSENYGIANAQTTMRLIADSALAGTSQHKFKHRTTNIPPEIQWSLLRQIFTTGFENMLKYGVDRHWFNENDPIHVHSWIRILIPWMQEECDSYRMRRNTSQRRRDTKKLLPTGIPDLIYHEPAKYGNAKDYKVIIPTAVIDELEKELAPPDHLVFQLILQEYA</sequence>
<keyword evidence="3" id="KW-1185">Reference proteome</keyword>
<feature type="domain" description="Integrase core" evidence="1">
    <location>
        <begin position="96"/>
        <end position="274"/>
    </location>
</feature>